<name>A0A4Y8ANM4_9FLAO</name>
<dbReference type="AlphaFoldDB" id="A0A4Y8ANM4"/>
<evidence type="ECO:0000313" key="1">
    <source>
        <dbReference type="EMBL" id="TEW71870.1"/>
    </source>
</evidence>
<reference evidence="1 2" key="1">
    <citation type="journal article" date="2011" name="J. Microbiol.">
        <title>Gramella jeungdoensis sp. nov., isolated from a solar saltern in Korea.</title>
        <authorList>
            <person name="Joung Y."/>
            <person name="Kim H."/>
            <person name="Jang T."/>
            <person name="Ahn T.S."/>
            <person name="Joh K."/>
        </authorList>
    </citation>
    <scope>NUCLEOTIDE SEQUENCE [LARGE SCALE GENOMIC DNA]</scope>
    <source>
        <strain evidence="1 2">KCTC 23123</strain>
    </source>
</reference>
<accession>A0A4Y8ANM4</accession>
<organism evidence="1 2">
    <name type="scientific">Gramella jeungdoensis</name>
    <dbReference type="NCBI Taxonomy" id="708091"/>
    <lineage>
        <taxon>Bacteria</taxon>
        <taxon>Pseudomonadati</taxon>
        <taxon>Bacteroidota</taxon>
        <taxon>Flavobacteriia</taxon>
        <taxon>Flavobacteriales</taxon>
        <taxon>Flavobacteriaceae</taxon>
        <taxon>Christiangramia</taxon>
    </lineage>
</organism>
<comment type="caution">
    <text evidence="1">The sequence shown here is derived from an EMBL/GenBank/DDBJ whole genome shotgun (WGS) entry which is preliminary data.</text>
</comment>
<keyword evidence="2" id="KW-1185">Reference proteome</keyword>
<evidence type="ECO:0000313" key="2">
    <source>
        <dbReference type="Proteomes" id="UP000298517"/>
    </source>
</evidence>
<gene>
    <name evidence="1" type="ORF">E2488_15490</name>
</gene>
<dbReference type="OrthoDB" id="1117347at2"/>
<protein>
    <submittedName>
        <fullName evidence="1">Uncharacterized protein</fullName>
    </submittedName>
</protein>
<dbReference type="Proteomes" id="UP000298517">
    <property type="component" value="Unassembled WGS sequence"/>
</dbReference>
<sequence length="229" mass="26859">MATKELIGKVIIQENIDTVDENKIPKTFVINVPDPYESYYSRFTDINKPISIIFVTKAQNSFEKILRATKRINEKYNLQLNGAKCEVSLDSRKLHGIRIKGIDRYTEIGTIQQYYQDAGFEFAKSEKFTDTDVLIRINKFFNIDELEKGIHQSQDEADVFYLEIPDFMTWEEFRTYTFEIKNNVSDKNFDIAKGIFYKNGGITEMLRIVKPKATIEFLKLIQQKYIDKI</sequence>
<dbReference type="EMBL" id="SNQI01000007">
    <property type="protein sequence ID" value="TEW71870.1"/>
    <property type="molecule type" value="Genomic_DNA"/>
</dbReference>
<proteinExistence type="predicted"/>
<dbReference type="RefSeq" id="WP_134249335.1">
    <property type="nucleotide sequence ID" value="NZ_SNQI01000007.1"/>
</dbReference>